<dbReference type="PRINTS" id="PR00038">
    <property type="entry name" value="HTHLUXR"/>
</dbReference>
<dbReference type="PANTHER" id="PTHR44688:SF16">
    <property type="entry name" value="DNA-BINDING TRANSCRIPTIONAL ACTIVATOR DEVR_DOSR"/>
    <property type="match status" value="1"/>
</dbReference>
<evidence type="ECO:0000256" key="1">
    <source>
        <dbReference type="ARBA" id="ARBA00023015"/>
    </source>
</evidence>
<dbReference type="SMART" id="SM00421">
    <property type="entry name" value="HTH_LUXR"/>
    <property type="match status" value="1"/>
</dbReference>
<keyword evidence="1" id="KW-0805">Transcription regulation</keyword>
<keyword evidence="2" id="KW-0238">DNA-binding</keyword>
<dbReference type="AlphaFoldDB" id="E6Q6B0"/>
<comment type="caution">
    <text evidence="5">The sequence shown here is derived from an EMBL/GenBank/DDBJ whole genome shotgun (WGS) entry which is preliminary data.</text>
</comment>
<dbReference type="GO" id="GO:0003677">
    <property type="term" value="F:DNA binding"/>
    <property type="evidence" value="ECO:0007669"/>
    <property type="project" value="UniProtKB-KW"/>
</dbReference>
<dbReference type="InterPro" id="IPR000792">
    <property type="entry name" value="Tscrpt_reg_LuxR_C"/>
</dbReference>
<dbReference type="PROSITE" id="PS00622">
    <property type="entry name" value="HTH_LUXR_1"/>
    <property type="match status" value="1"/>
</dbReference>
<accession>E6Q6B0</accession>
<evidence type="ECO:0000256" key="2">
    <source>
        <dbReference type="ARBA" id="ARBA00023125"/>
    </source>
</evidence>
<dbReference type="SUPFAM" id="SSF52540">
    <property type="entry name" value="P-loop containing nucleoside triphosphate hydrolases"/>
    <property type="match status" value="1"/>
</dbReference>
<dbReference type="CDD" id="cd06170">
    <property type="entry name" value="LuxR_C_like"/>
    <property type="match status" value="1"/>
</dbReference>
<protein>
    <recommendedName>
        <fullName evidence="4">HTH luxR-type domain-containing protein</fullName>
    </recommendedName>
</protein>
<sequence>MSTLIGRTKELDRIAAVLEDGRRLQVARTCRLIGSSGIGKSTVASASVERARAAGWLALLEPAHRIQASLPLAVARRIGAGILAALGERGALFAVGLPSDFTTERDGAKNEEALYRLIEAALLDFPLLVAVDDMQWCDPESLSLLLRLIERFSDQRFVLLSIERLDEPGWDGLAQSDVSFVLDALAESDARALARSLLPDASDEAIARIAEISAGRAIDIVAIAESLAQGSDDIAGVAAGLRAVVARDLAVMTPERREFLQMLALMEEPIPIALLQLLWSDDHFLPLLQASTGRYLTSAPAGIAFRHAALAQATRETIAIDIPYRRRILAAISKLAAPSSSDLEQAIAQARACGDTALEREYLERLAAAAEAARDFALQASALERLLPLIESDEGGSIATSTMLSNLYNGIGDERKSLRVSREALARIENPSRDPRAAQLIASLLLSTWHTGARDGFDELCARFNEPQSHPAARAVVTFARMVAATSEFDEEAYLRARALLPEEALASPLAAARLKALDTMVLHRGGTTPISLPTLAVGDSGASPVAAIMATHVAFLRNIYTDGAPGMNDAPPSLVGTFPVLCARALAEIASGRFDDAIAQVHDSLLAVAGTYAGRALVGLAASAAAIGERTLPRRLGAIVESEGVRFLSEERNFTFVPLACAFAALDASKQRDRARAVLERAIAAMERRPPPLDLFPIPVVASIAAQRLGDEDLLERLASGALRMDRQRWSLAMGLLARLHATRALRRRIPDGERAALSDEFTALGAPFFAAHLLDETSAGRTHIGTLRALSRREREITALIAEGLSNRAIAERLVLSERTVEGHIANAFGKAGASSRAQLAPGTFEPLVLHKCNKAHGLRRIGVRRLNLRDHPREVRLDVVRHRVEIVSVGHLREAERPRDEGADRGGIVFCDLHPLIEERGRGLERVQKAGGDRPVSYVIHFASILS</sequence>
<reference evidence="5" key="1">
    <citation type="submission" date="2009-10" db="EMBL/GenBank/DDBJ databases">
        <title>Diversity of trophic interactions inside an arsenic-rich microbial ecosystem.</title>
        <authorList>
            <person name="Bertin P.N."/>
            <person name="Heinrich-Salmeron A."/>
            <person name="Pelletier E."/>
            <person name="Goulhen-Chollet F."/>
            <person name="Arsene-Ploetze F."/>
            <person name="Gallien S."/>
            <person name="Calteau A."/>
            <person name="Vallenet D."/>
            <person name="Casiot C."/>
            <person name="Chane-Woon-Ming B."/>
            <person name="Giloteaux L."/>
            <person name="Barakat M."/>
            <person name="Bonnefoy V."/>
            <person name="Bruneel O."/>
            <person name="Chandler M."/>
            <person name="Cleiss J."/>
            <person name="Duran R."/>
            <person name="Elbaz-Poulichet F."/>
            <person name="Fonknechten N."/>
            <person name="Lauga B."/>
            <person name="Mornico D."/>
            <person name="Ortet P."/>
            <person name="Schaeffer C."/>
            <person name="Siguier P."/>
            <person name="Alexander Thil Smith A."/>
            <person name="Van Dorsselaer A."/>
            <person name="Weissenbach J."/>
            <person name="Medigue C."/>
            <person name="Le Paslier D."/>
        </authorList>
    </citation>
    <scope>NUCLEOTIDE SEQUENCE</scope>
</reference>
<dbReference type="InterPro" id="IPR027417">
    <property type="entry name" value="P-loop_NTPase"/>
</dbReference>
<dbReference type="EMBL" id="CABO01000041">
    <property type="protein sequence ID" value="CBI02735.1"/>
    <property type="molecule type" value="Genomic_DNA"/>
</dbReference>
<proteinExistence type="predicted"/>
<dbReference type="PANTHER" id="PTHR44688">
    <property type="entry name" value="DNA-BINDING TRANSCRIPTIONAL ACTIVATOR DEVR_DOSR"/>
    <property type="match status" value="1"/>
</dbReference>
<feature type="domain" description="HTH luxR-type" evidence="4">
    <location>
        <begin position="785"/>
        <end position="850"/>
    </location>
</feature>
<dbReference type="InterPro" id="IPR041664">
    <property type="entry name" value="AAA_16"/>
</dbReference>
<dbReference type="SUPFAM" id="SSF46894">
    <property type="entry name" value="C-terminal effector domain of the bipartite response regulators"/>
    <property type="match status" value="1"/>
</dbReference>
<dbReference type="Pfam" id="PF00196">
    <property type="entry name" value="GerE"/>
    <property type="match status" value="1"/>
</dbReference>
<name>E6Q6B0_9ZZZZ</name>
<dbReference type="InterPro" id="IPR036388">
    <property type="entry name" value="WH-like_DNA-bd_sf"/>
</dbReference>
<evidence type="ECO:0000256" key="3">
    <source>
        <dbReference type="ARBA" id="ARBA00023163"/>
    </source>
</evidence>
<dbReference type="Pfam" id="PF13191">
    <property type="entry name" value="AAA_16"/>
    <property type="match status" value="1"/>
</dbReference>
<keyword evidence="3" id="KW-0804">Transcription</keyword>
<dbReference type="Gene3D" id="1.10.10.10">
    <property type="entry name" value="Winged helix-like DNA-binding domain superfamily/Winged helix DNA-binding domain"/>
    <property type="match status" value="1"/>
</dbReference>
<organism evidence="5">
    <name type="scientific">mine drainage metagenome</name>
    <dbReference type="NCBI Taxonomy" id="410659"/>
    <lineage>
        <taxon>unclassified sequences</taxon>
        <taxon>metagenomes</taxon>
        <taxon>ecological metagenomes</taxon>
    </lineage>
</organism>
<gene>
    <name evidence="5" type="ORF">CARN4_2579</name>
</gene>
<evidence type="ECO:0000313" key="5">
    <source>
        <dbReference type="EMBL" id="CBI02735.1"/>
    </source>
</evidence>
<dbReference type="GO" id="GO:0006355">
    <property type="term" value="P:regulation of DNA-templated transcription"/>
    <property type="evidence" value="ECO:0007669"/>
    <property type="project" value="InterPro"/>
</dbReference>
<dbReference type="InterPro" id="IPR016032">
    <property type="entry name" value="Sig_transdc_resp-reg_C-effctor"/>
</dbReference>
<dbReference type="PROSITE" id="PS50043">
    <property type="entry name" value="HTH_LUXR_2"/>
    <property type="match status" value="1"/>
</dbReference>
<evidence type="ECO:0000259" key="4">
    <source>
        <dbReference type="PROSITE" id="PS50043"/>
    </source>
</evidence>